<dbReference type="Proteomes" id="UP000034581">
    <property type="component" value="Unassembled WGS sequence"/>
</dbReference>
<dbReference type="AlphaFoldDB" id="A0A0G0BZQ9"/>
<comment type="caution">
    <text evidence="2">The sequence shown here is derived from an EMBL/GenBank/DDBJ whole genome shotgun (WGS) entry which is preliminary data.</text>
</comment>
<evidence type="ECO:0000313" key="3">
    <source>
        <dbReference type="Proteomes" id="UP000034581"/>
    </source>
</evidence>
<feature type="compositionally biased region" description="Polar residues" evidence="1">
    <location>
        <begin position="231"/>
        <end position="247"/>
    </location>
</feature>
<proteinExistence type="predicted"/>
<dbReference type="EMBL" id="LBQB01000007">
    <property type="protein sequence ID" value="KKP69351.1"/>
    <property type="molecule type" value="Genomic_DNA"/>
</dbReference>
<name>A0A0G0BZQ9_UNCC3</name>
<evidence type="ECO:0000256" key="1">
    <source>
        <dbReference type="SAM" id="MobiDB-lite"/>
    </source>
</evidence>
<protein>
    <submittedName>
        <fullName evidence="2">Uncharacterized protein</fullName>
    </submittedName>
</protein>
<gene>
    <name evidence="2" type="ORF">UR67_C0007G0056</name>
</gene>
<accession>A0A0G0BZQ9</accession>
<evidence type="ECO:0000313" key="2">
    <source>
        <dbReference type="EMBL" id="KKP69351.1"/>
    </source>
</evidence>
<feature type="compositionally biased region" description="Basic residues" evidence="1">
    <location>
        <begin position="258"/>
        <end position="269"/>
    </location>
</feature>
<reference evidence="2 3" key="1">
    <citation type="journal article" date="2015" name="Nature">
        <title>rRNA introns, odd ribosomes, and small enigmatic genomes across a large radiation of phyla.</title>
        <authorList>
            <person name="Brown C.T."/>
            <person name="Hug L.A."/>
            <person name="Thomas B.C."/>
            <person name="Sharon I."/>
            <person name="Castelle C.J."/>
            <person name="Singh A."/>
            <person name="Wilkins M.J."/>
            <person name="Williams K.H."/>
            <person name="Banfield J.F."/>
        </authorList>
    </citation>
    <scope>NUCLEOTIDE SEQUENCE [LARGE SCALE GENOMIC DNA]</scope>
</reference>
<sequence length="269" mass="30382">MIVTNPQLRTKEELELLPNEVLTSPLPELRPVSGFELPLPVTGPNLKKTVLIKDAVNTYKESPIQEKLHNLQRELQTAQLSLKSPYRNTSIQSIEETIRRITERDIPEAQRELAKLTFPVIADVNIDHDGRININGTPQEGRHVIVAYDPEKKQTYARYLPGRPVSTAVTGSMGENIQIPIQEDDGKMRMLLPIAYLESTETAPKSGIWNLQISQTAFNNKEPFPIDVETIDQSPQKVVTSSDQESLMAQFKDTPYKKKEKPKKGWSTS</sequence>
<organism evidence="2 3">
    <name type="scientific">candidate division CPR3 bacterium GW2011_GWF2_35_18</name>
    <dbReference type="NCBI Taxonomy" id="1618350"/>
    <lineage>
        <taxon>Bacteria</taxon>
        <taxon>Bacteria division CPR3</taxon>
    </lineage>
</organism>
<feature type="region of interest" description="Disordered" evidence="1">
    <location>
        <begin position="230"/>
        <end position="269"/>
    </location>
</feature>